<dbReference type="GO" id="GO:0009055">
    <property type="term" value="F:electron transfer activity"/>
    <property type="evidence" value="ECO:0007669"/>
    <property type="project" value="InterPro"/>
</dbReference>
<evidence type="ECO:0000256" key="4">
    <source>
        <dbReference type="PROSITE-ProRule" id="PRU00433"/>
    </source>
</evidence>
<dbReference type="PANTHER" id="PTHR35889">
    <property type="entry name" value="CYCLOINULO-OLIGOSACCHARIDE FRUCTANOTRANSFERASE-RELATED"/>
    <property type="match status" value="1"/>
</dbReference>
<dbReference type="AlphaFoldDB" id="A0A517TTZ6"/>
<keyword evidence="8" id="KW-1185">Reference proteome</keyword>
<dbReference type="PROSITE" id="PS51007">
    <property type="entry name" value="CYTC"/>
    <property type="match status" value="1"/>
</dbReference>
<evidence type="ECO:0000256" key="3">
    <source>
        <dbReference type="ARBA" id="ARBA00023004"/>
    </source>
</evidence>
<dbReference type="InterPro" id="IPR036909">
    <property type="entry name" value="Cyt_c-like_dom_sf"/>
</dbReference>
<keyword evidence="1 4" id="KW-0349">Heme</keyword>
<dbReference type="InterPro" id="IPR011444">
    <property type="entry name" value="DUF1549"/>
</dbReference>
<feature type="signal peptide" evidence="5">
    <location>
        <begin position="1"/>
        <end position="33"/>
    </location>
</feature>
<feature type="domain" description="Cytochrome c" evidence="6">
    <location>
        <begin position="44"/>
        <end position="145"/>
    </location>
</feature>
<dbReference type="InterPro" id="IPR022655">
    <property type="entry name" value="DUF1553"/>
</dbReference>
<dbReference type="PANTHER" id="PTHR35889:SF3">
    <property type="entry name" value="F-BOX DOMAIN-CONTAINING PROTEIN"/>
    <property type="match status" value="1"/>
</dbReference>
<accession>A0A517TTZ6</accession>
<dbReference type="Pfam" id="PF07583">
    <property type="entry name" value="PSCyt2"/>
    <property type="match status" value="1"/>
</dbReference>
<dbReference type="InterPro" id="IPR009056">
    <property type="entry name" value="Cyt_c-like_dom"/>
</dbReference>
<dbReference type="OrthoDB" id="127107at2"/>
<dbReference type="GO" id="GO:0046872">
    <property type="term" value="F:metal ion binding"/>
    <property type="evidence" value="ECO:0007669"/>
    <property type="project" value="UniProtKB-KW"/>
</dbReference>
<dbReference type="SUPFAM" id="SSF46626">
    <property type="entry name" value="Cytochrome c"/>
    <property type="match status" value="1"/>
</dbReference>
<name>A0A517TTZ6_9BACT</name>
<dbReference type="GO" id="GO:0020037">
    <property type="term" value="F:heme binding"/>
    <property type="evidence" value="ECO:0007669"/>
    <property type="project" value="InterPro"/>
</dbReference>
<dbReference type="RefSeq" id="WP_145431427.1">
    <property type="nucleotide sequence ID" value="NZ_CP036339.1"/>
</dbReference>
<evidence type="ECO:0000256" key="5">
    <source>
        <dbReference type="SAM" id="SignalP"/>
    </source>
</evidence>
<evidence type="ECO:0000259" key="6">
    <source>
        <dbReference type="PROSITE" id="PS51007"/>
    </source>
</evidence>
<dbReference type="Pfam" id="PF07587">
    <property type="entry name" value="PSD1"/>
    <property type="match status" value="1"/>
</dbReference>
<dbReference type="Pfam" id="PF07635">
    <property type="entry name" value="PSCyt1"/>
    <property type="match status" value="1"/>
</dbReference>
<evidence type="ECO:0000313" key="7">
    <source>
        <dbReference type="EMBL" id="QDT71847.1"/>
    </source>
</evidence>
<protein>
    <submittedName>
        <fullName evidence="7">Planctomycete cytochrome C</fullName>
    </submittedName>
</protein>
<organism evidence="7 8">
    <name type="scientific">Lacipirellula limnantheis</name>
    <dbReference type="NCBI Taxonomy" id="2528024"/>
    <lineage>
        <taxon>Bacteria</taxon>
        <taxon>Pseudomonadati</taxon>
        <taxon>Planctomycetota</taxon>
        <taxon>Planctomycetia</taxon>
        <taxon>Pirellulales</taxon>
        <taxon>Lacipirellulaceae</taxon>
        <taxon>Lacipirellula</taxon>
    </lineage>
</organism>
<gene>
    <name evidence="7" type="ORF">I41_10080</name>
</gene>
<evidence type="ECO:0000256" key="1">
    <source>
        <dbReference type="ARBA" id="ARBA00022617"/>
    </source>
</evidence>
<dbReference type="EMBL" id="CP036339">
    <property type="protein sequence ID" value="QDT71847.1"/>
    <property type="molecule type" value="Genomic_DNA"/>
</dbReference>
<sequence precursor="true">MRIARAKKFFWMVRTCWLAAIALSWSHSSPALQAEASPSADEAAASAPGRVSFNEHIRPIFAKHCVACHGGVKQASGLSFIYRESALAEAESGLAAIIAGSAADSNLIARVTDPDPESRMPPGDHGPALDERQIELLKTWIDQGAEWEQHWSLTAPRPHPLPEVRRANWARDPLDRFVLAKMEAAGLAPAPEAARAEWLRRVSLDLTGLPPTPEEFAVFQLDNRPDAYERVVARLLASPRFGERWASMWLDLARYADTVGFEKDPHRDIWPYRDWLIRALNADMPFDEFTIRQLAGDLLPNATLDDRLASAFHRNTQMNTEGGTDDEEYRLAAVLDRVSTTWQVWQASTFRCTQCHAHPYDPFRHDEYYKFVAFFNTSRDADLNSDAPRLSIPDDQAKWPEAEHLDKRIADVQRELFELQSALVADAARWQALTPVAASATGNATMAIRSDTDAGRAVAEVRAEGTITTGSTFTVDFDLAGLERLTAVRIDALPKDPAQALKIPEDGFVLSRLNGQLVDAAGAVIGEIPFVAAFCDEPAPMFNPEESLRDGAEGWGDYTRMSRPRFAVFIPSRAIEAPKGSKLRLAMNFGEADSGGGALASERGRFAASSSDDWIPFANDSRYATLKRELGELKQAREAIAGVAVPVMAEQPAEFARQTQVFARGNWLDRETVVTPDVPRVMPPLPAGTPADRLAMARWLVSPENPLTARVMVNRLWQELFGIGIVETAEDFGTSGELPSHPGLLDHLALRLQGEHGWSVKRLLRDLVLSSAYRQAGVATSDKLALDPRNRLVARGPRTRLSAEMVRDQALALSGKLSEKMYGKPVMPPQPDGVWRSAYNGESWVAAEGEDRFRRAIYTYWKRTSGYPALATFDMPSRDVCVVRRIATNTPLQALATLNDPAYVELAQGFAARMSGAGSTPAAQIAAGYRLARGEELHAAKLARLLVLYETAAAAFDGEPGAAQPLAADRTTYALTIVANAMLNLDDLLTK</sequence>
<keyword evidence="5" id="KW-0732">Signal</keyword>
<keyword evidence="3 4" id="KW-0408">Iron</keyword>
<dbReference type="KEGG" id="llh:I41_10080"/>
<proteinExistence type="predicted"/>
<evidence type="ECO:0000256" key="2">
    <source>
        <dbReference type="ARBA" id="ARBA00022723"/>
    </source>
</evidence>
<dbReference type="InterPro" id="IPR011429">
    <property type="entry name" value="Cyt_c_Planctomycete-type"/>
</dbReference>
<dbReference type="Proteomes" id="UP000317909">
    <property type="component" value="Chromosome"/>
</dbReference>
<evidence type="ECO:0000313" key="8">
    <source>
        <dbReference type="Proteomes" id="UP000317909"/>
    </source>
</evidence>
<reference evidence="7 8" key="1">
    <citation type="submission" date="2019-02" db="EMBL/GenBank/DDBJ databases">
        <title>Deep-cultivation of Planctomycetes and their phenomic and genomic characterization uncovers novel biology.</title>
        <authorList>
            <person name="Wiegand S."/>
            <person name="Jogler M."/>
            <person name="Boedeker C."/>
            <person name="Pinto D."/>
            <person name="Vollmers J."/>
            <person name="Rivas-Marin E."/>
            <person name="Kohn T."/>
            <person name="Peeters S.H."/>
            <person name="Heuer A."/>
            <person name="Rast P."/>
            <person name="Oberbeckmann S."/>
            <person name="Bunk B."/>
            <person name="Jeske O."/>
            <person name="Meyerdierks A."/>
            <person name="Storesund J.E."/>
            <person name="Kallscheuer N."/>
            <person name="Luecker S."/>
            <person name="Lage O.M."/>
            <person name="Pohl T."/>
            <person name="Merkel B.J."/>
            <person name="Hornburger P."/>
            <person name="Mueller R.-W."/>
            <person name="Bruemmer F."/>
            <person name="Labrenz M."/>
            <person name="Spormann A.M."/>
            <person name="Op den Camp H."/>
            <person name="Overmann J."/>
            <person name="Amann R."/>
            <person name="Jetten M.S.M."/>
            <person name="Mascher T."/>
            <person name="Medema M.H."/>
            <person name="Devos D.P."/>
            <person name="Kaster A.-K."/>
            <person name="Ovreas L."/>
            <person name="Rohde M."/>
            <person name="Galperin M.Y."/>
            <person name="Jogler C."/>
        </authorList>
    </citation>
    <scope>NUCLEOTIDE SEQUENCE [LARGE SCALE GENOMIC DNA]</scope>
    <source>
        <strain evidence="7 8">I41</strain>
    </source>
</reference>
<keyword evidence="2 4" id="KW-0479">Metal-binding</keyword>
<feature type="chain" id="PRO_5022117467" evidence="5">
    <location>
        <begin position="34"/>
        <end position="991"/>
    </location>
</feature>